<evidence type="ECO:0000256" key="1">
    <source>
        <dbReference type="ARBA" id="ARBA00001946"/>
    </source>
</evidence>
<dbReference type="InterPro" id="IPR001441">
    <property type="entry name" value="UPP_synth-like"/>
</dbReference>
<reference evidence="3" key="1">
    <citation type="journal article" date="2014" name="Genome Announc.">
        <title>Draft Genome Sequence of Clostridium straminisolvens Strain JCM 21531T, Isolated from a Cellulose-Degrading Bacterial Community.</title>
        <authorList>
            <person name="Yuki M."/>
            <person name="Oshima K."/>
            <person name="Suda W."/>
            <person name="Sakamoto M."/>
            <person name="Kitamura K."/>
            <person name="Iida T."/>
            <person name="Hattori M."/>
            <person name="Ohkuma M."/>
        </authorList>
    </citation>
    <scope>NUCLEOTIDE SEQUENCE [LARGE SCALE GENOMIC DNA]</scope>
    <source>
        <strain evidence="3">JCM 21531</strain>
    </source>
</reference>
<dbReference type="CDD" id="cd00475">
    <property type="entry name" value="Cis_IPPS"/>
    <property type="match status" value="1"/>
</dbReference>
<dbReference type="NCBIfam" id="TIGR00055">
    <property type="entry name" value="uppS"/>
    <property type="match status" value="1"/>
</dbReference>
<dbReference type="Gene3D" id="3.40.1180.10">
    <property type="entry name" value="Decaprenyl diphosphate synthase-like"/>
    <property type="match status" value="1"/>
</dbReference>
<protein>
    <submittedName>
        <fullName evidence="3">Undecaprenyl pyrophosphate synthetase</fullName>
    </submittedName>
</protein>
<evidence type="ECO:0000313" key="4">
    <source>
        <dbReference type="Proteomes" id="UP000019109"/>
    </source>
</evidence>
<comment type="cofactor">
    <cofactor evidence="1">
        <name>Mg(2+)</name>
        <dbReference type="ChEBI" id="CHEBI:18420"/>
    </cofactor>
</comment>
<dbReference type="STRING" id="1294263.JCM21531_866"/>
<dbReference type="GO" id="GO:0016094">
    <property type="term" value="P:polyprenol biosynthetic process"/>
    <property type="evidence" value="ECO:0007669"/>
    <property type="project" value="TreeGrafter"/>
</dbReference>
<dbReference type="SUPFAM" id="SSF64005">
    <property type="entry name" value="Undecaprenyl diphosphate synthase"/>
    <property type="match status" value="1"/>
</dbReference>
<evidence type="ECO:0000313" key="3">
    <source>
        <dbReference type="EMBL" id="GAE87494.1"/>
    </source>
</evidence>
<dbReference type="GO" id="GO:0005829">
    <property type="term" value="C:cytosol"/>
    <property type="evidence" value="ECO:0007669"/>
    <property type="project" value="TreeGrafter"/>
</dbReference>
<keyword evidence="2" id="KW-0808">Transferase</keyword>
<dbReference type="InterPro" id="IPR036424">
    <property type="entry name" value="UPP_synth-like_sf"/>
</dbReference>
<evidence type="ECO:0000256" key="2">
    <source>
        <dbReference type="ARBA" id="ARBA00022679"/>
    </source>
</evidence>
<dbReference type="AlphaFoldDB" id="W4V435"/>
<comment type="caution">
    <text evidence="3">The sequence shown here is derived from an EMBL/GenBank/DDBJ whole genome shotgun (WGS) entry which is preliminary data.</text>
</comment>
<dbReference type="PROSITE" id="PS01066">
    <property type="entry name" value="UPP_SYNTHASE"/>
    <property type="match status" value="1"/>
</dbReference>
<dbReference type="Pfam" id="PF01255">
    <property type="entry name" value="Prenyltransf"/>
    <property type="match status" value="1"/>
</dbReference>
<accession>W4V435</accession>
<dbReference type="EMBL" id="BAVR01000007">
    <property type="protein sequence ID" value="GAE87494.1"/>
    <property type="molecule type" value="Genomic_DNA"/>
</dbReference>
<gene>
    <name evidence="3" type="ORF">JCM21531_866</name>
</gene>
<keyword evidence="4" id="KW-1185">Reference proteome</keyword>
<dbReference type="PANTHER" id="PTHR10291:SF0">
    <property type="entry name" value="DEHYDRODOLICHYL DIPHOSPHATE SYNTHASE 2"/>
    <property type="match status" value="1"/>
</dbReference>
<sequence>MAEKNVRIQVIGDVSVFDDKIKKEIDRVTKLTSKNTGLILNIALNYGSRAEIVHAAKKIAKEVSEGKLKVDDIDEKVLNDGLYTAMIPDPDLLIRPGGEKRLSNFLLWQSAYTEFWYTDVLWPDFKKEHILDAIFEYQKRNRRFGGI</sequence>
<dbReference type="PANTHER" id="PTHR10291">
    <property type="entry name" value="DEHYDRODOLICHYL DIPHOSPHATE SYNTHASE FAMILY MEMBER"/>
    <property type="match status" value="1"/>
</dbReference>
<dbReference type="GO" id="GO:0008834">
    <property type="term" value="F:ditrans,polycis-undecaprenyl-diphosphate synthase [(2E,6E)-farnesyl-diphosphate specific] activity"/>
    <property type="evidence" value="ECO:0007669"/>
    <property type="project" value="TreeGrafter"/>
</dbReference>
<dbReference type="GO" id="GO:0000287">
    <property type="term" value="F:magnesium ion binding"/>
    <property type="evidence" value="ECO:0007669"/>
    <property type="project" value="TreeGrafter"/>
</dbReference>
<name>W4V435_9FIRM</name>
<dbReference type="InterPro" id="IPR018520">
    <property type="entry name" value="UPP_synth-like_CS"/>
</dbReference>
<proteinExistence type="predicted"/>
<dbReference type="GO" id="GO:0030145">
    <property type="term" value="F:manganese ion binding"/>
    <property type="evidence" value="ECO:0007669"/>
    <property type="project" value="TreeGrafter"/>
</dbReference>
<dbReference type="Proteomes" id="UP000019109">
    <property type="component" value="Unassembled WGS sequence"/>
</dbReference>
<organism evidence="3 4">
    <name type="scientific">Acetivibrio straminisolvens JCM 21531</name>
    <dbReference type="NCBI Taxonomy" id="1294263"/>
    <lineage>
        <taxon>Bacteria</taxon>
        <taxon>Bacillati</taxon>
        <taxon>Bacillota</taxon>
        <taxon>Clostridia</taxon>
        <taxon>Eubacteriales</taxon>
        <taxon>Oscillospiraceae</taxon>
        <taxon>Acetivibrio</taxon>
    </lineage>
</organism>